<gene>
    <name evidence="3" type="ORF">NKI33_24080</name>
</gene>
<keyword evidence="4" id="KW-1185">Reference proteome</keyword>
<dbReference type="RefSeq" id="WP_013891672.1">
    <property type="nucleotide sequence ID" value="NZ_JAMYMY010000047.1"/>
</dbReference>
<organism evidence="3 4">
    <name type="scientific">Mesorhizobium opportunistum</name>
    <dbReference type="NCBI Taxonomy" id="593909"/>
    <lineage>
        <taxon>Bacteria</taxon>
        <taxon>Pseudomonadati</taxon>
        <taxon>Pseudomonadota</taxon>
        <taxon>Alphaproteobacteria</taxon>
        <taxon>Hyphomicrobiales</taxon>
        <taxon>Phyllobacteriaceae</taxon>
        <taxon>Mesorhizobium</taxon>
    </lineage>
</organism>
<evidence type="ECO:0000259" key="2">
    <source>
        <dbReference type="Pfam" id="PF13808"/>
    </source>
</evidence>
<dbReference type="EMBL" id="JAMYPJ010000042">
    <property type="protein sequence ID" value="MER8936025.1"/>
    <property type="molecule type" value="Genomic_DNA"/>
</dbReference>
<dbReference type="Proteomes" id="UP001464387">
    <property type="component" value="Unassembled WGS sequence"/>
</dbReference>
<sequence length="367" mass="40678">MVFLDVFGEVPDPRDLTAQHPLPEILFVALAAVLCGATHCTEMELFARSRLDLLRQFIPLERGAPSHDTFSRVLAALDPVALNEAFMRFMAAFGEQARIDAPKGQVAVDGKSLRRAYAKGRSHMPPLVVTVFGCDTFMSLAQTVAQEGGEVQAAIAALELLSLKGLTVTADALHCHRRMTKTVRDGGGHYVIAIKGNQSKLAAEANTALDKAAAGKATKFHQTEEDAHGRHEVRRAFVIPFAQTPGKNALVDLCAIGRVESWRTVEGKTTHKVRCYALSRKMPAHELLATVRRHWSIENDLHWQLDVLLGEDHIRGRKNNTAANHAILRRLTLNVLRADPEKIPLSHKRLKARWADQDLLSLFTHMR</sequence>
<reference evidence="3 4" key="1">
    <citation type="journal article" date="2024" name="Proc. Natl. Acad. Sci. U.S.A.">
        <title>The evolutionary genomics of adaptation to stress in wild rhizobium bacteria.</title>
        <authorList>
            <person name="Kehlet-Delgado H."/>
            <person name="Montoya A.P."/>
            <person name="Jensen K.T."/>
            <person name="Wendlandt C.E."/>
            <person name="Dexheimer C."/>
            <person name="Roberts M."/>
            <person name="Torres Martinez L."/>
            <person name="Friesen M.L."/>
            <person name="Griffitts J.S."/>
            <person name="Porter S.S."/>
        </authorList>
    </citation>
    <scope>NUCLEOTIDE SEQUENCE [LARGE SCALE GENOMIC DNA]</scope>
    <source>
        <strain evidence="3 4">M0729</strain>
    </source>
</reference>
<dbReference type="NCBIfam" id="NF033564">
    <property type="entry name" value="transpos_ISAs1"/>
    <property type="match status" value="1"/>
</dbReference>
<proteinExistence type="predicted"/>
<dbReference type="Pfam" id="PF13808">
    <property type="entry name" value="DDE_Tnp_1_assoc"/>
    <property type="match status" value="1"/>
</dbReference>
<comment type="caution">
    <text evidence="3">The sequence shown here is derived from an EMBL/GenBank/DDBJ whole genome shotgun (WGS) entry which is preliminary data.</text>
</comment>
<dbReference type="PANTHER" id="PTHR30298">
    <property type="entry name" value="H REPEAT-ASSOCIATED PREDICTED TRANSPOSASE"/>
    <property type="match status" value="1"/>
</dbReference>
<dbReference type="InterPro" id="IPR002559">
    <property type="entry name" value="Transposase_11"/>
</dbReference>
<dbReference type="Pfam" id="PF01609">
    <property type="entry name" value="DDE_Tnp_1"/>
    <property type="match status" value="1"/>
</dbReference>
<feature type="domain" description="H repeat-associated protein N-terminal" evidence="2">
    <location>
        <begin position="5"/>
        <end position="90"/>
    </location>
</feature>
<evidence type="ECO:0000313" key="3">
    <source>
        <dbReference type="EMBL" id="MER8936025.1"/>
    </source>
</evidence>
<protein>
    <submittedName>
        <fullName evidence="3">ISAs1 family transposase</fullName>
    </submittedName>
</protein>
<dbReference type="InterPro" id="IPR051698">
    <property type="entry name" value="Transposase_11-like"/>
</dbReference>
<name>A0ABV1YLJ4_9HYPH</name>
<dbReference type="PANTHER" id="PTHR30298:SF0">
    <property type="entry name" value="PROTEIN YBFL-RELATED"/>
    <property type="match status" value="1"/>
</dbReference>
<feature type="domain" description="Transposase IS4-like" evidence="1">
    <location>
        <begin position="105"/>
        <end position="334"/>
    </location>
</feature>
<accession>A0ABV1YLJ4</accession>
<evidence type="ECO:0000313" key="4">
    <source>
        <dbReference type="Proteomes" id="UP001464387"/>
    </source>
</evidence>
<dbReference type="InterPro" id="IPR032806">
    <property type="entry name" value="YbfD_N"/>
</dbReference>
<evidence type="ECO:0000259" key="1">
    <source>
        <dbReference type="Pfam" id="PF01609"/>
    </source>
</evidence>
<dbReference type="InterPro" id="IPR047647">
    <property type="entry name" value="ISAs1_transpos"/>
</dbReference>